<name>A0A449BTI0_PLAVN</name>
<feature type="region of interest" description="Disordered" evidence="1">
    <location>
        <begin position="266"/>
        <end position="292"/>
    </location>
</feature>
<sequence length="841" mass="98263">MCDIENIDNNKNDDCNLRDIQNDDCNLGDIKNDNCNGTTKDEVSIHENGHSYANVLYFKKLKLNKRIFGKLKDKNIVIYLKYKDSKCTSKNIKVTDPEINNLYLCFLITEPFIKDEKNIIKIYIKYFKDDKYKILSFGFLELNLIDFSEQFYKKKSYMLCYDKNNNKYIFGYFILILANQIKWNIHNNNVSYEITKNSYFINNQINYDEQLLYICKKIEKILLKSVSTNKSNTIQNNQNKDLLKHFSVTHSCPATFRIPAKEKKTINDTITNQDENQKGDKEIDDQSTGIDNADEQCENSAIKINDDNPSDSHIKQVEQDINLYKDNDDTSSTNQNIKKHKSLQNFNNQNPRLKIPPNYLNSKKTNSDDNSICNYHSDGAIKKTFSETSLSRLILDEDQSIEKFSLLKKKITIKPKPKLKLKPLGSKINNFIIKSKNNISTNKTKSFLEKYHKMYHARNNKIPIKHTTSPTNITQKEETKEDYPISCMNNIFDGDEDKDLSDHSINVPTCVEKKMSIATTQSLDELKHNDDILTEVHKPLGESDMLHNKNESNEICNYNDPNADHIDNGEKEEKEENVDETDPIYTDENLFDIFILKKLENILNNDLDNFIENAEFILHHMKKKMLKKNEFFAEQIKNQYNTNTVLIKKETYDQPNLTKDENGECYMVDKQDEHTEKNTTNYNVKGDILKILENCINTTLLYIQFVLNDKNVDRTQKDIFITYREIINNIKNAIDDCKKQKETLLLNSTNNANFDNISKDRKNTLLTTTKSENESVMKKRDSYSYFNDDSYLTMSSCSDSSQTEEIMVFKPVNYINKNISTSIQYYQKKWKHKLSKVGMYV</sequence>
<reference evidence="2 3" key="1">
    <citation type="submission" date="2019-01" db="EMBL/GenBank/DDBJ databases">
        <authorList>
            <person name="Ramaprasad A."/>
        </authorList>
    </citation>
    <scope>NUCLEOTIDE SEQUENCE [LARGE SCALE GENOMIC DNA]</scope>
</reference>
<dbReference type="RefSeq" id="XP_008623721.1">
    <property type="nucleotide sequence ID" value="XM_008625499.1"/>
</dbReference>
<dbReference type="OrthoDB" id="392474at2759"/>
<organism evidence="2 3">
    <name type="scientific">Plasmodium vinckei vinckei</name>
    <dbReference type="NCBI Taxonomy" id="54757"/>
    <lineage>
        <taxon>Eukaryota</taxon>
        <taxon>Sar</taxon>
        <taxon>Alveolata</taxon>
        <taxon>Apicomplexa</taxon>
        <taxon>Aconoidasida</taxon>
        <taxon>Haemosporida</taxon>
        <taxon>Plasmodiidae</taxon>
        <taxon>Plasmodium</taxon>
        <taxon>Plasmodium (Vinckeia)</taxon>
    </lineage>
</organism>
<dbReference type="VEuPathDB" id="PlasmoDB:PVVCY_1000410"/>
<gene>
    <name evidence="2" type="ORF">PVVCY_1000410</name>
</gene>
<evidence type="ECO:0000256" key="1">
    <source>
        <dbReference type="SAM" id="MobiDB-lite"/>
    </source>
</evidence>
<feature type="region of interest" description="Disordered" evidence="1">
    <location>
        <begin position="555"/>
        <end position="580"/>
    </location>
</feature>
<dbReference type="Proteomes" id="UP000290582">
    <property type="component" value="Chromosome PVVCY_10"/>
</dbReference>
<dbReference type="GeneID" id="19960033"/>
<dbReference type="AlphaFoldDB" id="A0A449BTI0"/>
<proteinExistence type="predicted"/>
<evidence type="ECO:0000313" key="2">
    <source>
        <dbReference type="EMBL" id="VEV56702.1"/>
    </source>
</evidence>
<feature type="compositionally biased region" description="Basic and acidic residues" evidence="1">
    <location>
        <begin position="562"/>
        <end position="574"/>
    </location>
</feature>
<dbReference type="EMBL" id="LR215066">
    <property type="protein sequence ID" value="VEV56702.1"/>
    <property type="molecule type" value="Genomic_DNA"/>
</dbReference>
<accession>A0A449BTI0</accession>
<evidence type="ECO:0000313" key="3">
    <source>
        <dbReference type="Proteomes" id="UP000290582"/>
    </source>
</evidence>
<dbReference type="KEGG" id="pvv:PVVCY_1000410"/>
<protein>
    <submittedName>
        <fullName evidence="2">Uncharacterized protein</fullName>
    </submittedName>
</protein>